<dbReference type="AlphaFoldDB" id="A0A7J6XDV3"/>
<protein>
    <submittedName>
        <fullName evidence="1">Uncharacterized protein</fullName>
    </submittedName>
</protein>
<sequence length="63" mass="7205">MHLDQEIGKLKRREQRPPFISKAKIYVALANTILSQQELKKDHSLDSHHAKLGRPMFGSYCGS</sequence>
<keyword evidence="2" id="KW-1185">Reference proteome</keyword>
<organism evidence="1 2">
    <name type="scientific">Thalictrum thalictroides</name>
    <name type="common">Rue-anemone</name>
    <name type="synonym">Anemone thalictroides</name>
    <dbReference type="NCBI Taxonomy" id="46969"/>
    <lineage>
        <taxon>Eukaryota</taxon>
        <taxon>Viridiplantae</taxon>
        <taxon>Streptophyta</taxon>
        <taxon>Embryophyta</taxon>
        <taxon>Tracheophyta</taxon>
        <taxon>Spermatophyta</taxon>
        <taxon>Magnoliopsida</taxon>
        <taxon>Ranunculales</taxon>
        <taxon>Ranunculaceae</taxon>
        <taxon>Thalictroideae</taxon>
        <taxon>Thalictrum</taxon>
    </lineage>
</organism>
<evidence type="ECO:0000313" key="2">
    <source>
        <dbReference type="Proteomes" id="UP000554482"/>
    </source>
</evidence>
<accession>A0A7J6XDV3</accession>
<evidence type="ECO:0000313" key="1">
    <source>
        <dbReference type="EMBL" id="KAF5207981.1"/>
    </source>
</evidence>
<reference evidence="1 2" key="1">
    <citation type="submission" date="2020-06" db="EMBL/GenBank/DDBJ databases">
        <title>Transcriptomic and genomic resources for Thalictrum thalictroides and T. hernandezii: Facilitating candidate gene discovery in an emerging model plant lineage.</title>
        <authorList>
            <person name="Arias T."/>
            <person name="Riano-Pachon D.M."/>
            <person name="Di Stilio V.S."/>
        </authorList>
    </citation>
    <scope>NUCLEOTIDE SEQUENCE [LARGE SCALE GENOMIC DNA]</scope>
    <source>
        <strain evidence="2">cv. WT478/WT964</strain>
        <tissue evidence="1">Leaves</tissue>
    </source>
</reference>
<name>A0A7J6XDV3_THATH</name>
<gene>
    <name evidence="1" type="ORF">FRX31_002432</name>
</gene>
<comment type="caution">
    <text evidence="1">The sequence shown here is derived from an EMBL/GenBank/DDBJ whole genome shotgun (WGS) entry which is preliminary data.</text>
</comment>
<dbReference type="EMBL" id="JABWDY010000667">
    <property type="protein sequence ID" value="KAF5207981.1"/>
    <property type="molecule type" value="Genomic_DNA"/>
</dbReference>
<proteinExistence type="predicted"/>
<dbReference type="Proteomes" id="UP000554482">
    <property type="component" value="Unassembled WGS sequence"/>
</dbReference>